<dbReference type="InterPro" id="IPR012902">
    <property type="entry name" value="N_methyl_site"/>
</dbReference>
<evidence type="ECO:0000313" key="4">
    <source>
        <dbReference type="EMBL" id="ADY60156.1"/>
    </source>
</evidence>
<keyword evidence="2" id="KW-0472">Membrane</keyword>
<evidence type="ECO:0000256" key="1">
    <source>
        <dbReference type="SAM" id="MobiDB-lite"/>
    </source>
</evidence>
<organism evidence="4 5">
    <name type="scientific">Rubinisphaera brasiliensis (strain ATCC 49424 / DSM 5305 / JCM 21570 / IAM 15109 / NBRC 103401 / IFAM 1448)</name>
    <name type="common">Planctomyces brasiliensis</name>
    <dbReference type="NCBI Taxonomy" id="756272"/>
    <lineage>
        <taxon>Bacteria</taxon>
        <taxon>Pseudomonadati</taxon>
        <taxon>Planctomycetota</taxon>
        <taxon>Planctomycetia</taxon>
        <taxon>Planctomycetales</taxon>
        <taxon>Planctomycetaceae</taxon>
        <taxon>Rubinisphaera</taxon>
    </lineage>
</organism>
<feature type="region of interest" description="Disordered" evidence="1">
    <location>
        <begin position="281"/>
        <end position="300"/>
    </location>
</feature>
<dbReference type="InterPro" id="IPR045584">
    <property type="entry name" value="Pilin-like"/>
</dbReference>
<gene>
    <name evidence="4" type="ordered locus">Plabr_2556</name>
</gene>
<dbReference type="PANTHER" id="PTHR30093">
    <property type="entry name" value="GENERAL SECRETION PATHWAY PROTEIN G"/>
    <property type="match status" value="1"/>
</dbReference>
<dbReference type="PANTHER" id="PTHR30093:SF2">
    <property type="entry name" value="TYPE II SECRETION SYSTEM PROTEIN H"/>
    <property type="match status" value="1"/>
</dbReference>
<dbReference type="HOGENOM" id="CLU_041661_0_0_0"/>
<dbReference type="SUPFAM" id="SSF54523">
    <property type="entry name" value="Pili subunits"/>
    <property type="match status" value="1"/>
</dbReference>
<dbReference type="AlphaFoldDB" id="F0SQ06"/>
<evidence type="ECO:0000259" key="3">
    <source>
        <dbReference type="Pfam" id="PF07596"/>
    </source>
</evidence>
<dbReference type="EMBL" id="CP002546">
    <property type="protein sequence ID" value="ADY60156.1"/>
    <property type="molecule type" value="Genomic_DNA"/>
</dbReference>
<dbReference type="OrthoDB" id="269098at2"/>
<protein>
    <recommendedName>
        <fullName evidence="3">DUF1559 domain-containing protein</fullName>
    </recommendedName>
</protein>
<dbReference type="Proteomes" id="UP000006860">
    <property type="component" value="Chromosome"/>
</dbReference>
<evidence type="ECO:0000256" key="2">
    <source>
        <dbReference type="SAM" id="Phobius"/>
    </source>
</evidence>
<evidence type="ECO:0000313" key="5">
    <source>
        <dbReference type="Proteomes" id="UP000006860"/>
    </source>
</evidence>
<keyword evidence="2" id="KW-0812">Transmembrane</keyword>
<name>F0SQ06_RUBBR</name>
<reference evidence="5" key="1">
    <citation type="submission" date="2011-02" db="EMBL/GenBank/DDBJ databases">
        <title>The complete genome of Planctomyces brasiliensis DSM 5305.</title>
        <authorList>
            <person name="Lucas S."/>
            <person name="Copeland A."/>
            <person name="Lapidus A."/>
            <person name="Bruce D."/>
            <person name="Goodwin L."/>
            <person name="Pitluck S."/>
            <person name="Kyrpides N."/>
            <person name="Mavromatis K."/>
            <person name="Pagani I."/>
            <person name="Ivanova N."/>
            <person name="Ovchinnikova G."/>
            <person name="Lu M."/>
            <person name="Detter J.C."/>
            <person name="Han C."/>
            <person name="Land M."/>
            <person name="Hauser L."/>
            <person name="Markowitz V."/>
            <person name="Cheng J.-F."/>
            <person name="Hugenholtz P."/>
            <person name="Woyke T."/>
            <person name="Wu D."/>
            <person name="Tindall B."/>
            <person name="Pomrenke H.G."/>
            <person name="Brambilla E."/>
            <person name="Klenk H.-P."/>
            <person name="Eisen J.A."/>
        </authorList>
    </citation>
    <scope>NUCLEOTIDE SEQUENCE [LARGE SCALE GENOMIC DNA]</scope>
    <source>
        <strain evidence="5">ATCC 49424 / DSM 5305 / JCM 21570 / IAM 15109 / NBRC 103401 / IFAM 1448</strain>
    </source>
</reference>
<dbReference type="STRING" id="756272.Plabr_2556"/>
<accession>F0SQ06</accession>
<dbReference type="eggNOG" id="COG2165">
    <property type="taxonomic scope" value="Bacteria"/>
</dbReference>
<dbReference type="InterPro" id="IPR011453">
    <property type="entry name" value="DUF1559"/>
</dbReference>
<feature type="transmembrane region" description="Helical" evidence="2">
    <location>
        <begin position="20"/>
        <end position="40"/>
    </location>
</feature>
<dbReference type="Gene3D" id="3.30.700.10">
    <property type="entry name" value="Glycoprotein, Type 4 Pilin"/>
    <property type="match status" value="1"/>
</dbReference>
<dbReference type="KEGG" id="pbs:Plabr_2556"/>
<dbReference type="RefSeq" id="WP_013628880.1">
    <property type="nucleotide sequence ID" value="NC_015174.1"/>
</dbReference>
<dbReference type="Pfam" id="PF07596">
    <property type="entry name" value="SBP_bac_10"/>
    <property type="match status" value="1"/>
</dbReference>
<dbReference type="Pfam" id="PF07963">
    <property type="entry name" value="N_methyl"/>
    <property type="match status" value="1"/>
</dbReference>
<dbReference type="PROSITE" id="PS00409">
    <property type="entry name" value="PROKAR_NTER_METHYL"/>
    <property type="match status" value="1"/>
</dbReference>
<keyword evidence="5" id="KW-1185">Reference proteome</keyword>
<feature type="region of interest" description="Disordered" evidence="1">
    <location>
        <begin position="320"/>
        <end position="342"/>
    </location>
</feature>
<keyword evidence="2" id="KW-1133">Transmembrane helix</keyword>
<proteinExistence type="predicted"/>
<dbReference type="NCBIfam" id="TIGR02532">
    <property type="entry name" value="IV_pilin_GFxxxE"/>
    <property type="match status" value="1"/>
</dbReference>
<sequence length="388" mass="41317">MKTFSSIRLGGARRRGFTLIELLVVISIIATLAALILPGIQSAREAARRTTCLNNIRNIGLAMHNFASGNGGRLPRLVGENTYQDASLTFNTTAEYGWPVALLPLLDQAAFQRELLKAEGAAGTQPHAVMFETQLEVFVCPDDPTNFQQPGGLSYVANAGYARDGLWGSTDADIETGNVHHFSQINWRDNEASAGTDTAKRISQSTGVLWRDVAGERAFVTLDFISNNDGMGQTLLLSENLDAGPWHPRLATLTSGTARTTTTGQVGFALNIGGSPVTAAAAGTDDRGMGQGDDATTSNPTTALATVEDFTALTGTYSAGESRISSPTQGRGRTWRPSSNHTGGNVNVIFADGHGRTLRADMNQAVYARLLTPNGTYYGQNVIADMNF</sequence>
<feature type="domain" description="DUF1559" evidence="3">
    <location>
        <begin position="41"/>
        <end position="358"/>
    </location>
</feature>